<protein>
    <submittedName>
        <fullName evidence="1 2">Uncharacterized protein</fullName>
    </submittedName>
</protein>
<reference evidence="1 3" key="2">
    <citation type="journal article" date="2013" name="Nature">
        <title>Insights into bilaterian evolution from three spiralian genomes.</title>
        <authorList>
            <person name="Simakov O."/>
            <person name="Marletaz F."/>
            <person name="Cho S.J."/>
            <person name="Edsinger-Gonzales E."/>
            <person name="Havlak P."/>
            <person name="Hellsten U."/>
            <person name="Kuo D.H."/>
            <person name="Larsson T."/>
            <person name="Lv J."/>
            <person name="Arendt D."/>
            <person name="Savage R."/>
            <person name="Osoegawa K."/>
            <person name="de Jong P."/>
            <person name="Grimwood J."/>
            <person name="Chapman J.A."/>
            <person name="Shapiro H."/>
            <person name="Aerts A."/>
            <person name="Otillar R.P."/>
            <person name="Terry A.Y."/>
            <person name="Boore J.L."/>
            <person name="Grigoriev I.V."/>
            <person name="Lindberg D.R."/>
            <person name="Seaver E.C."/>
            <person name="Weisblat D.A."/>
            <person name="Putnam N.H."/>
            <person name="Rokhsar D.S."/>
        </authorList>
    </citation>
    <scope>NUCLEOTIDE SEQUENCE</scope>
    <source>
        <strain evidence="1 3">I ESC-2004</strain>
    </source>
</reference>
<dbReference type="EMBL" id="KB295062">
    <property type="protein sequence ID" value="ELU13660.1"/>
    <property type="molecule type" value="Genomic_DNA"/>
</dbReference>
<organism evidence="1">
    <name type="scientific">Capitella teleta</name>
    <name type="common">Polychaete worm</name>
    <dbReference type="NCBI Taxonomy" id="283909"/>
    <lineage>
        <taxon>Eukaryota</taxon>
        <taxon>Metazoa</taxon>
        <taxon>Spiralia</taxon>
        <taxon>Lophotrochozoa</taxon>
        <taxon>Annelida</taxon>
        <taxon>Polychaeta</taxon>
        <taxon>Sedentaria</taxon>
        <taxon>Scolecida</taxon>
        <taxon>Capitellidae</taxon>
        <taxon>Capitella</taxon>
    </lineage>
</organism>
<evidence type="ECO:0000313" key="2">
    <source>
        <dbReference type="EnsemblMetazoa" id="CapteP190237"/>
    </source>
</evidence>
<proteinExistence type="predicted"/>
<evidence type="ECO:0000313" key="1">
    <source>
        <dbReference type="EMBL" id="ELU13660.1"/>
    </source>
</evidence>
<gene>
    <name evidence="1" type="ORF">CAPTEDRAFT_190237</name>
</gene>
<evidence type="ECO:0000313" key="3">
    <source>
        <dbReference type="Proteomes" id="UP000014760"/>
    </source>
</evidence>
<accession>R7VDA6</accession>
<dbReference type="AlphaFoldDB" id="R7VDA6"/>
<dbReference type="EnsemblMetazoa" id="CapteT190237">
    <property type="protein sequence ID" value="CapteP190237"/>
    <property type="gene ID" value="CapteG190237"/>
</dbReference>
<sequence length="378" mass="43833">MCIVALCTNFHFKRKLYYPEPETDLRPMTVAWPKSTAIRKATTDSTTLDAAKTSNEELPTCTNSLFKEYLRANHSYPEEFHDDDYFNLKLCSVPKIDDLPACWKRLAVKKVVQLGDSQGYYFAKGFVDTLKEEGYICEETRRAKRKNRRILNTTYYHTKEAKAMDGTIRHKDNVWSCTSCISFTELCVAKDKSQIEIEYVGIVSLKDVFITFESNSTLNANTFIEFLFKVYLHNNYPGLILFAPPLNHIKQHTSIPAFEDGLKLMMQKLKPTMRKNTRLFFLPGLAEQERKRPAKATKYKNKKYHGNLATEQIYLLTRAMWHVLEEDMLSENSNIFSFANFVNATKPARELSRDGVHYVSKVYSQIMRKVIGTMCYVE</sequence>
<reference evidence="3" key="1">
    <citation type="submission" date="2012-12" db="EMBL/GenBank/DDBJ databases">
        <authorList>
            <person name="Hellsten U."/>
            <person name="Grimwood J."/>
            <person name="Chapman J.A."/>
            <person name="Shapiro H."/>
            <person name="Aerts A."/>
            <person name="Otillar R.P."/>
            <person name="Terry A.Y."/>
            <person name="Boore J.L."/>
            <person name="Simakov O."/>
            <person name="Marletaz F."/>
            <person name="Cho S.-J."/>
            <person name="Edsinger-Gonzales E."/>
            <person name="Havlak P."/>
            <person name="Kuo D.-H."/>
            <person name="Larsson T."/>
            <person name="Lv J."/>
            <person name="Arendt D."/>
            <person name="Savage R."/>
            <person name="Osoegawa K."/>
            <person name="de Jong P."/>
            <person name="Lindberg D.R."/>
            <person name="Seaver E.C."/>
            <person name="Weisblat D.A."/>
            <person name="Putnam N.H."/>
            <person name="Grigoriev I.V."/>
            <person name="Rokhsar D.S."/>
        </authorList>
    </citation>
    <scope>NUCLEOTIDE SEQUENCE</scope>
    <source>
        <strain evidence="3">I ESC-2004</strain>
    </source>
</reference>
<dbReference type="EMBL" id="AMQN01000719">
    <property type="status" value="NOT_ANNOTATED_CDS"/>
    <property type="molecule type" value="Genomic_DNA"/>
</dbReference>
<dbReference type="HOGENOM" id="CLU_038092_2_0_1"/>
<reference evidence="2" key="3">
    <citation type="submission" date="2015-06" db="UniProtKB">
        <authorList>
            <consortium name="EnsemblMetazoa"/>
        </authorList>
    </citation>
    <scope>IDENTIFICATION</scope>
</reference>
<name>R7VDA6_CAPTE</name>
<keyword evidence="3" id="KW-1185">Reference proteome</keyword>
<dbReference type="Proteomes" id="UP000014760">
    <property type="component" value="Unassembled WGS sequence"/>
</dbReference>